<dbReference type="Gene3D" id="3.40.50.300">
    <property type="entry name" value="P-loop containing nucleotide triphosphate hydrolases"/>
    <property type="match status" value="1"/>
</dbReference>
<dbReference type="GO" id="GO:0016887">
    <property type="term" value="F:ATP hydrolysis activity"/>
    <property type="evidence" value="ECO:0007669"/>
    <property type="project" value="InterPro"/>
</dbReference>
<dbReference type="InterPro" id="IPR027417">
    <property type="entry name" value="P-loop_NTPase"/>
</dbReference>
<dbReference type="GO" id="GO:0003677">
    <property type="term" value="F:DNA binding"/>
    <property type="evidence" value="ECO:0007669"/>
    <property type="project" value="TreeGrafter"/>
</dbReference>
<feature type="domain" description="AAA+ ATPase" evidence="1">
    <location>
        <begin position="302"/>
        <end position="447"/>
    </location>
</feature>
<proteinExistence type="predicted"/>
<dbReference type="Pfam" id="PF00004">
    <property type="entry name" value="AAA"/>
    <property type="match status" value="1"/>
</dbReference>
<accession>A0A2S2PP57</accession>
<name>A0A2S2PP57_SCHGA</name>
<dbReference type="GO" id="GO:0061860">
    <property type="term" value="F:DNA clamp unloader activity"/>
    <property type="evidence" value="ECO:0007669"/>
    <property type="project" value="TreeGrafter"/>
</dbReference>
<protein>
    <submittedName>
        <fullName evidence="2">ATPase family AAA domain-containing protein 5</fullName>
    </submittedName>
</protein>
<evidence type="ECO:0000313" key="2">
    <source>
        <dbReference type="EMBL" id="MBY31144.1"/>
    </source>
</evidence>
<reference evidence="2" key="1">
    <citation type="submission" date="2018-04" db="EMBL/GenBank/DDBJ databases">
        <title>Transcriptome of Schizaphis graminum biotype I.</title>
        <authorList>
            <person name="Scully E.D."/>
            <person name="Geib S.M."/>
            <person name="Palmer N.A."/>
            <person name="Koch K."/>
            <person name="Bradshaw J."/>
            <person name="Heng-Moss T."/>
            <person name="Sarath G."/>
        </authorList>
    </citation>
    <scope>NUCLEOTIDE SEQUENCE</scope>
</reference>
<evidence type="ECO:0000259" key="1">
    <source>
        <dbReference type="SMART" id="SM00382"/>
    </source>
</evidence>
<dbReference type="PANTHER" id="PTHR23389:SF21">
    <property type="entry name" value="ATPASE FAMILY AAA DOMAIN-CONTAINING PROTEIN 5"/>
    <property type="match status" value="1"/>
</dbReference>
<organism evidence="2">
    <name type="scientific">Schizaphis graminum</name>
    <name type="common">Green bug aphid</name>
    <dbReference type="NCBI Taxonomy" id="13262"/>
    <lineage>
        <taxon>Eukaryota</taxon>
        <taxon>Metazoa</taxon>
        <taxon>Ecdysozoa</taxon>
        <taxon>Arthropoda</taxon>
        <taxon>Hexapoda</taxon>
        <taxon>Insecta</taxon>
        <taxon>Pterygota</taxon>
        <taxon>Neoptera</taxon>
        <taxon>Paraneoptera</taxon>
        <taxon>Hemiptera</taxon>
        <taxon>Sternorrhyncha</taxon>
        <taxon>Aphidomorpha</taxon>
        <taxon>Aphidoidea</taxon>
        <taxon>Aphididae</taxon>
        <taxon>Aphidini</taxon>
        <taxon>Schizaphis</taxon>
    </lineage>
</organism>
<sequence>MVGRTAKRSSEDCIFVDTKKKKISKDKGEVDATVPNEKASTLSNGDLKQKKAFFAYFGKSFDDGKNSSASCNNGNTKTTDINSKVTKSNIITKTSRNDSLKTPVTNTKKKIIQLPSDAVCIIKNNANLSYISSFVEELGYFPKITHTNHLASLKSTDLILHLKEEVFHESCNKNSILTFQTVHSLPKRLVLEPYQMEINFPYMISSIKTSVPNFPVSDFHKNLKKKHLMAKKSAADIESMWIDKYRPMCKEEVLGNSAVVKDLKNWLAPNKKNSKKSKNDQKYYDDDDFIFDSDSDSSYKQQRNLAILIGPSGCGKTSSVYAVANELNANVIELNASCNRNGKRIITDLMEATQSHAVEKNYLLNLIKGKKVKIKKHKKEKVNEKMTIILIEDADILFENHDDGFLSAISTLATDSKRPLVLTANDPFSNHMLKFCLSNEITLNFIHPPKEHLNCFLQLIALNEGVIMTKDEINSFIHPFKPDIRQSTLQLQYILSTGEINEKILNNQSPMSLNSIWWNWPHMIGCHSTNIEDNKQPKCNVDIATISQNLDIMSELNLMYSKTQSYNFLDPQPFWHHLATRDSSSLIEPHHWSDSSVQLSTDITQWIYNHIKTENYVPETLYPTSEELNLRQRTWNVSKDILQQIGLDYCNRKNETCYDYLSTIRSLYQNQHASQSFVNLRNSKMFSYLRQINIDVDSNDLKYLCDSFRSSSNNCDSQLEISDQF</sequence>
<dbReference type="EMBL" id="GGMR01018525">
    <property type="protein sequence ID" value="MBY31144.1"/>
    <property type="molecule type" value="Transcribed_RNA"/>
</dbReference>
<dbReference type="SMART" id="SM00382">
    <property type="entry name" value="AAA"/>
    <property type="match status" value="1"/>
</dbReference>
<dbReference type="InterPro" id="IPR003959">
    <property type="entry name" value="ATPase_AAA_core"/>
</dbReference>
<dbReference type="GO" id="GO:0005634">
    <property type="term" value="C:nucleus"/>
    <property type="evidence" value="ECO:0007669"/>
    <property type="project" value="TreeGrafter"/>
</dbReference>
<dbReference type="SUPFAM" id="SSF52540">
    <property type="entry name" value="P-loop containing nucleoside triphosphate hydrolases"/>
    <property type="match status" value="1"/>
</dbReference>
<dbReference type="InterPro" id="IPR003593">
    <property type="entry name" value="AAA+_ATPase"/>
</dbReference>
<dbReference type="PANTHER" id="PTHR23389">
    <property type="entry name" value="CHROMOSOME TRANSMISSION FIDELITY FACTOR 18"/>
    <property type="match status" value="1"/>
</dbReference>
<dbReference type="GO" id="GO:0005524">
    <property type="term" value="F:ATP binding"/>
    <property type="evidence" value="ECO:0007669"/>
    <property type="project" value="InterPro"/>
</dbReference>
<gene>
    <name evidence="2" type="primary">ATAD5_0</name>
    <name evidence="2" type="ORF">g.70641</name>
</gene>
<dbReference type="AlphaFoldDB" id="A0A2S2PP57"/>